<sequence>MHVDSILFELDGLDILLGMNFLTKYNVVLDCFNKKVMDSWALKDDPSKVPIIYEYLDVFLDELSGLPPKREIEFTIEVAP</sequence>
<organism evidence="2 4">
    <name type="scientific">Cucumis melo var. makuwa</name>
    <name type="common">Oriental melon</name>
    <dbReference type="NCBI Taxonomy" id="1194695"/>
    <lineage>
        <taxon>Eukaryota</taxon>
        <taxon>Viridiplantae</taxon>
        <taxon>Streptophyta</taxon>
        <taxon>Embryophyta</taxon>
        <taxon>Tracheophyta</taxon>
        <taxon>Spermatophyta</taxon>
        <taxon>Magnoliopsida</taxon>
        <taxon>eudicotyledons</taxon>
        <taxon>Gunneridae</taxon>
        <taxon>Pentapetalae</taxon>
        <taxon>rosids</taxon>
        <taxon>fabids</taxon>
        <taxon>Cucurbitales</taxon>
        <taxon>Cucurbitaceae</taxon>
        <taxon>Benincaseae</taxon>
        <taxon>Cucumis</taxon>
    </lineage>
</organism>
<evidence type="ECO:0000313" key="1">
    <source>
        <dbReference type="EMBL" id="KAA0062764.1"/>
    </source>
</evidence>
<dbReference type="Pfam" id="PF08284">
    <property type="entry name" value="RVP_2"/>
    <property type="match status" value="1"/>
</dbReference>
<proteinExistence type="predicted"/>
<accession>A0A5D3CCB7</accession>
<dbReference type="EMBL" id="SSTD01012233">
    <property type="protein sequence ID" value="TYK08838.1"/>
    <property type="molecule type" value="Genomic_DNA"/>
</dbReference>
<evidence type="ECO:0000313" key="3">
    <source>
        <dbReference type="Proteomes" id="UP000321393"/>
    </source>
</evidence>
<evidence type="ECO:0000313" key="2">
    <source>
        <dbReference type="EMBL" id="TYK08838.1"/>
    </source>
</evidence>
<dbReference type="Proteomes" id="UP000321947">
    <property type="component" value="Unassembled WGS sequence"/>
</dbReference>
<dbReference type="Gene3D" id="2.40.70.10">
    <property type="entry name" value="Acid Proteases"/>
    <property type="match status" value="1"/>
</dbReference>
<comment type="caution">
    <text evidence="2">The sequence shown here is derived from an EMBL/GenBank/DDBJ whole genome shotgun (WGS) entry which is preliminary data.</text>
</comment>
<dbReference type="OrthoDB" id="1424108at2759"/>
<reference evidence="3 4" key="1">
    <citation type="submission" date="2019-08" db="EMBL/GenBank/DDBJ databases">
        <title>Draft genome sequences of two oriental melons (Cucumis melo L. var makuwa).</title>
        <authorList>
            <person name="Kwon S.-Y."/>
        </authorList>
    </citation>
    <scope>NUCLEOTIDE SEQUENCE [LARGE SCALE GENOMIC DNA]</scope>
    <source>
        <strain evidence="4">cv. Chang Bougi</strain>
        <strain evidence="3">cv. SW 3</strain>
        <tissue evidence="2">Leaf</tissue>
    </source>
</reference>
<dbReference type="EMBL" id="SSTE01004182">
    <property type="protein sequence ID" value="KAA0062764.1"/>
    <property type="molecule type" value="Genomic_DNA"/>
</dbReference>
<evidence type="ECO:0000313" key="4">
    <source>
        <dbReference type="Proteomes" id="UP000321947"/>
    </source>
</evidence>
<name>A0A5D3CCB7_CUCMM</name>
<protein>
    <submittedName>
        <fullName evidence="2">Ty3-gypsy sub-class retrotransposonable element polyprotein</fullName>
    </submittedName>
</protein>
<dbReference type="Proteomes" id="UP000321393">
    <property type="component" value="Unassembled WGS sequence"/>
</dbReference>
<gene>
    <name evidence="2" type="ORF">E5676_scaffold87G00230</name>
    <name evidence="1" type="ORF">E6C27_scaffold382G001050</name>
</gene>
<dbReference type="AlphaFoldDB" id="A0A5D3CCB7"/>
<dbReference type="InterPro" id="IPR021109">
    <property type="entry name" value="Peptidase_aspartic_dom_sf"/>
</dbReference>